<dbReference type="SMART" id="SM00448">
    <property type="entry name" value="REC"/>
    <property type="match status" value="1"/>
</dbReference>
<keyword evidence="6" id="KW-1185">Reference proteome</keyword>
<dbReference type="SUPFAM" id="SSF52172">
    <property type="entry name" value="CheY-like"/>
    <property type="match status" value="1"/>
</dbReference>
<dbReference type="OrthoDB" id="9790669at2"/>
<dbReference type="Proteomes" id="UP000002318">
    <property type="component" value="Chromosome"/>
</dbReference>
<feature type="modified residue" description="4-aspartylphosphate" evidence="3">
    <location>
        <position position="58"/>
    </location>
</feature>
<dbReference type="Gene3D" id="3.40.50.2300">
    <property type="match status" value="1"/>
</dbReference>
<dbReference type="CDD" id="cd17546">
    <property type="entry name" value="REC_hyHK_CKI1_RcsC-like"/>
    <property type="match status" value="1"/>
</dbReference>
<protein>
    <submittedName>
        <fullName evidence="5">Response regulator receiver protein</fullName>
    </submittedName>
</protein>
<dbReference type="Pfam" id="PF00072">
    <property type="entry name" value="Response_reg"/>
    <property type="match status" value="1"/>
</dbReference>
<reference evidence="5 6" key="1">
    <citation type="journal article" date="2010" name="Stand. Genomic Sci.">
        <title>Complete genome sequence of Spirochaeta smaragdinae type strain (SEBR 4228).</title>
        <authorList>
            <person name="Mavromatis K."/>
            <person name="Yasawong M."/>
            <person name="Chertkov O."/>
            <person name="Lapidus A."/>
            <person name="Lucas S."/>
            <person name="Nolan M."/>
            <person name="Del Rio T.G."/>
            <person name="Tice H."/>
            <person name="Cheng J.F."/>
            <person name="Pitluck S."/>
            <person name="Liolios K."/>
            <person name="Ivanova N."/>
            <person name="Tapia R."/>
            <person name="Han C."/>
            <person name="Bruce D."/>
            <person name="Goodwin L."/>
            <person name="Pati A."/>
            <person name="Chen A."/>
            <person name="Palaniappan K."/>
            <person name="Land M."/>
            <person name="Hauser L."/>
            <person name="Chang Y.J."/>
            <person name="Jeffries C.D."/>
            <person name="Detter J.C."/>
            <person name="Rohde M."/>
            <person name="Brambilla E."/>
            <person name="Spring S."/>
            <person name="Goker M."/>
            <person name="Sikorski J."/>
            <person name="Woyke T."/>
            <person name="Bristow J."/>
            <person name="Eisen J.A."/>
            <person name="Markowitz V."/>
            <person name="Hugenholtz P."/>
            <person name="Klenk H.P."/>
            <person name="Kyrpides N.C."/>
        </authorList>
    </citation>
    <scope>NUCLEOTIDE SEQUENCE [LARGE SCALE GENOMIC DNA]</scope>
    <source>
        <strain evidence="6">DSM 11293 / JCM 15392 / SEBR 4228</strain>
    </source>
</reference>
<evidence type="ECO:0000259" key="4">
    <source>
        <dbReference type="PROSITE" id="PS50110"/>
    </source>
</evidence>
<proteinExistence type="predicted"/>
<name>E1R4V8_SEDSS</name>
<dbReference type="KEGG" id="ssm:Spirs_3096"/>
<dbReference type="InterPro" id="IPR001789">
    <property type="entry name" value="Sig_transdc_resp-reg_receiver"/>
</dbReference>
<evidence type="ECO:0000256" key="1">
    <source>
        <dbReference type="ARBA" id="ARBA00022553"/>
    </source>
</evidence>
<keyword evidence="1 3" id="KW-0597">Phosphoprotein</keyword>
<keyword evidence="2" id="KW-0902">Two-component regulatory system</keyword>
<dbReference type="eggNOG" id="COG0784">
    <property type="taxonomic scope" value="Bacteria"/>
</dbReference>
<dbReference type="PANTHER" id="PTHR45339">
    <property type="entry name" value="HYBRID SIGNAL TRANSDUCTION HISTIDINE KINASE J"/>
    <property type="match status" value="1"/>
</dbReference>
<evidence type="ECO:0000313" key="5">
    <source>
        <dbReference type="EMBL" id="ADK82196.1"/>
    </source>
</evidence>
<dbReference type="InterPro" id="IPR011006">
    <property type="entry name" value="CheY-like_superfamily"/>
</dbReference>
<feature type="domain" description="Response regulatory" evidence="4">
    <location>
        <begin position="9"/>
        <end position="128"/>
    </location>
</feature>
<dbReference type="PANTHER" id="PTHR45339:SF1">
    <property type="entry name" value="HYBRID SIGNAL TRANSDUCTION HISTIDINE KINASE J"/>
    <property type="match status" value="1"/>
</dbReference>
<evidence type="ECO:0000313" key="6">
    <source>
        <dbReference type="Proteomes" id="UP000002318"/>
    </source>
</evidence>
<organism evidence="5 6">
    <name type="scientific">Sediminispirochaeta smaragdinae (strain DSM 11293 / JCM 15392 / SEBR 4228)</name>
    <name type="common">Spirochaeta smaragdinae</name>
    <dbReference type="NCBI Taxonomy" id="573413"/>
    <lineage>
        <taxon>Bacteria</taxon>
        <taxon>Pseudomonadati</taxon>
        <taxon>Spirochaetota</taxon>
        <taxon>Spirochaetia</taxon>
        <taxon>Spirochaetales</taxon>
        <taxon>Spirochaetaceae</taxon>
        <taxon>Sediminispirochaeta</taxon>
    </lineage>
</organism>
<dbReference type="HOGENOM" id="CLU_000445_69_12_12"/>
<dbReference type="STRING" id="573413.Spirs_3096"/>
<dbReference type="GO" id="GO:0000160">
    <property type="term" value="P:phosphorelay signal transduction system"/>
    <property type="evidence" value="ECO:0007669"/>
    <property type="project" value="UniProtKB-KW"/>
</dbReference>
<sequence length="136" mass="14929">MNESDRVPHILIAEDDGISRLYIATVLGKRGFSTAEADNGLEAVHLATQREFDLILMDVNMPEMNGMEATQLIRAHEKKQGAIPVPVIALTAHAYAEDIKACKAVGMSDCLAKPFSERQLLSLLEKFFPNFSKGKG</sequence>
<dbReference type="EMBL" id="CP002116">
    <property type="protein sequence ID" value="ADK82196.1"/>
    <property type="molecule type" value="Genomic_DNA"/>
</dbReference>
<dbReference type="AlphaFoldDB" id="E1R4V8"/>
<dbReference type="PROSITE" id="PS50110">
    <property type="entry name" value="RESPONSE_REGULATORY"/>
    <property type="match status" value="1"/>
</dbReference>
<gene>
    <name evidence="5" type="ordered locus">Spirs_3096</name>
</gene>
<evidence type="ECO:0000256" key="2">
    <source>
        <dbReference type="ARBA" id="ARBA00023012"/>
    </source>
</evidence>
<dbReference type="RefSeq" id="WP_013255655.1">
    <property type="nucleotide sequence ID" value="NC_014364.1"/>
</dbReference>
<accession>E1R4V8</accession>
<evidence type="ECO:0000256" key="3">
    <source>
        <dbReference type="PROSITE-ProRule" id="PRU00169"/>
    </source>
</evidence>